<gene>
    <name evidence="2" type="primary">HERC3</name>
    <name evidence="2" type="ORF">SNAT2548_LOCUS16311</name>
</gene>
<evidence type="ECO:0000313" key="2">
    <source>
        <dbReference type="EMBL" id="CAE7310481.1"/>
    </source>
</evidence>
<protein>
    <submittedName>
        <fullName evidence="2">HERC3 protein</fullName>
    </submittedName>
</protein>
<proteinExistence type="predicted"/>
<dbReference type="InterPro" id="IPR051553">
    <property type="entry name" value="Ran_GTPase-activating"/>
</dbReference>
<dbReference type="GO" id="GO:0005085">
    <property type="term" value="F:guanyl-nucleotide exchange factor activity"/>
    <property type="evidence" value="ECO:0007669"/>
    <property type="project" value="TreeGrafter"/>
</dbReference>
<dbReference type="PANTHER" id="PTHR45982">
    <property type="entry name" value="REGULATOR OF CHROMOSOME CONDENSATION"/>
    <property type="match status" value="1"/>
</dbReference>
<dbReference type="InterPro" id="IPR009091">
    <property type="entry name" value="RCC1/BLIP-II"/>
</dbReference>
<dbReference type="OrthoDB" id="61110at2759"/>
<feature type="repeat" description="RCC1" evidence="1">
    <location>
        <begin position="231"/>
        <end position="269"/>
    </location>
</feature>
<dbReference type="EMBL" id="CAJNDS010002079">
    <property type="protein sequence ID" value="CAE7310481.1"/>
    <property type="molecule type" value="Genomic_DNA"/>
</dbReference>
<dbReference type="Pfam" id="PF13540">
    <property type="entry name" value="RCC1_2"/>
    <property type="match status" value="4"/>
</dbReference>
<dbReference type="PANTHER" id="PTHR45982:SF1">
    <property type="entry name" value="REGULATOR OF CHROMOSOME CONDENSATION"/>
    <property type="match status" value="1"/>
</dbReference>
<dbReference type="AlphaFoldDB" id="A0A812NCX7"/>
<keyword evidence="3" id="KW-1185">Reference proteome</keyword>
<dbReference type="GO" id="GO:0005737">
    <property type="term" value="C:cytoplasm"/>
    <property type="evidence" value="ECO:0007669"/>
    <property type="project" value="TreeGrafter"/>
</dbReference>
<accession>A0A812NCX7</accession>
<dbReference type="SUPFAM" id="SSF50985">
    <property type="entry name" value="RCC1/BLIP-II"/>
    <property type="match status" value="1"/>
</dbReference>
<comment type="caution">
    <text evidence="2">The sequence shown here is derived from an EMBL/GenBank/DDBJ whole genome shotgun (WGS) entry which is preliminary data.</text>
</comment>
<dbReference type="Proteomes" id="UP000604046">
    <property type="component" value="Unassembled WGS sequence"/>
</dbReference>
<dbReference type="InterPro" id="IPR000408">
    <property type="entry name" value="Reg_chr_condens"/>
</dbReference>
<name>A0A812NCX7_9DINO</name>
<organism evidence="2 3">
    <name type="scientific">Symbiodinium natans</name>
    <dbReference type="NCBI Taxonomy" id="878477"/>
    <lineage>
        <taxon>Eukaryota</taxon>
        <taxon>Sar</taxon>
        <taxon>Alveolata</taxon>
        <taxon>Dinophyceae</taxon>
        <taxon>Suessiales</taxon>
        <taxon>Symbiodiniaceae</taxon>
        <taxon>Symbiodinium</taxon>
    </lineage>
</organism>
<evidence type="ECO:0000256" key="1">
    <source>
        <dbReference type="PROSITE-ProRule" id="PRU00235"/>
    </source>
</evidence>
<dbReference type="Gene3D" id="2.130.10.30">
    <property type="entry name" value="Regulator of chromosome condensation 1/beta-lactamase-inhibitor protein II"/>
    <property type="match status" value="2"/>
</dbReference>
<evidence type="ECO:0000313" key="3">
    <source>
        <dbReference type="Proteomes" id="UP000604046"/>
    </source>
</evidence>
<dbReference type="PROSITE" id="PS50012">
    <property type="entry name" value="RCC1_3"/>
    <property type="match status" value="1"/>
</dbReference>
<sequence length="341" mass="35245">MSVGRVRSEAGEPSGSSCLRFASKRVLEYLSVLAQLVTSHLGPVLAVSAGERHTCVLKTDGQLVCFGRNVEGQCDVPSDLGPILAVSAGYHHTCVIKTTGQLRCFGSNIQYVQNIKPGQVVNVQKGNLGLCDVPAHLGPTLAVAANFAHTCAVGADGGLVCFGHPNEGKCDVPEDVGPVIAVAAGAHHSCAVKFDGQLLCFGRGNEGQCRVPVDLGPVLAVSAGEAVKSDGQLVCFGGKSHGQCNVPADLGPVLAVSAGDHHTCAVKTDKTLVCFGSNKDGQCNVPLGLGPVEISSALDETQRASVTCLICEVQPLTPGAENRPLCSAPRINRIKVVVCRQ</sequence>
<reference evidence="2" key="1">
    <citation type="submission" date="2021-02" db="EMBL/GenBank/DDBJ databases">
        <authorList>
            <person name="Dougan E. K."/>
            <person name="Rhodes N."/>
            <person name="Thang M."/>
            <person name="Chan C."/>
        </authorList>
    </citation>
    <scope>NUCLEOTIDE SEQUENCE</scope>
</reference>